<dbReference type="Proteomes" id="UP001516400">
    <property type="component" value="Unassembled WGS sequence"/>
</dbReference>
<feature type="region of interest" description="Disordered" evidence="3">
    <location>
        <begin position="125"/>
        <end position="296"/>
    </location>
</feature>
<dbReference type="Gene3D" id="3.30.70.330">
    <property type="match status" value="1"/>
</dbReference>
<feature type="domain" description="RRM" evidence="4">
    <location>
        <begin position="377"/>
        <end position="452"/>
    </location>
</feature>
<feature type="compositionally biased region" description="Basic and acidic residues" evidence="3">
    <location>
        <begin position="256"/>
        <end position="278"/>
    </location>
</feature>
<comment type="caution">
    <text evidence="5">The sequence shown here is derived from an EMBL/GenBank/DDBJ whole genome shotgun (WGS) entry which is preliminary data.</text>
</comment>
<protein>
    <recommendedName>
        <fullName evidence="4">RRM domain-containing protein</fullName>
    </recommendedName>
</protein>
<evidence type="ECO:0000313" key="5">
    <source>
        <dbReference type="EMBL" id="KAL3270013.1"/>
    </source>
</evidence>
<sequence>MARFGNKKKISRKSKKTLHNRAKGRQNAKRKPILPKRGVNQTSYESGFFDFLKVFWKSNRNMDIYKLTKQVANVWNDLLPQPKINRKRVFKDYQKEYKTLQQEYEREKNAQKKLKEEQEIKKAQMKIEERRSKRINQMKKEDTESEIENGSKSTLGEDSERSRSDIEDISSKRGAKKRYSKKDKRSDKDTLSESDSERSRSHIEDSYSENDKTSDQDNLSESDSERNEKRRRIMRKTKRKGRKYRDYNSYIRAKKRTIESASSEKDKNHDDNVSENNEKSASNQNKQQAQMPKEEKDGIFFPVKEETSFDRIVEADLDNQTELLNKLRICRPYSEALQEIRNTDEDDSFKSPLSEPKFPLFPQKPNLTSSKILHPTNILHVKNLVQGVRQPDLQELFEVFLNDIVLIRVLEGKFKGEAIVEFKSIDGAMQFWRQMNGFEYRNLPLVLEFVTKEDFSD</sequence>
<feature type="compositionally biased region" description="Basic and acidic residues" evidence="3">
    <location>
        <begin position="184"/>
        <end position="215"/>
    </location>
</feature>
<proteinExistence type="predicted"/>
<dbReference type="EMBL" id="JABFTP020000021">
    <property type="protein sequence ID" value="KAL3270013.1"/>
    <property type="molecule type" value="Genomic_DNA"/>
</dbReference>
<evidence type="ECO:0000259" key="4">
    <source>
        <dbReference type="PROSITE" id="PS50102"/>
    </source>
</evidence>
<feature type="compositionally biased region" description="Basic and acidic residues" evidence="3">
    <location>
        <begin position="158"/>
        <end position="171"/>
    </location>
</feature>
<evidence type="ECO:0000313" key="6">
    <source>
        <dbReference type="Proteomes" id="UP001516400"/>
    </source>
</evidence>
<dbReference type="CDD" id="cd00590">
    <property type="entry name" value="RRM_SF"/>
    <property type="match status" value="1"/>
</dbReference>
<dbReference type="InterPro" id="IPR035979">
    <property type="entry name" value="RBD_domain_sf"/>
</dbReference>
<dbReference type="SMART" id="SM00360">
    <property type="entry name" value="RRM"/>
    <property type="match status" value="1"/>
</dbReference>
<keyword evidence="6" id="KW-1185">Reference proteome</keyword>
<dbReference type="AlphaFoldDB" id="A0ABD2MUC6"/>
<accession>A0ABD2MUC6</accession>
<feature type="region of interest" description="Disordered" evidence="3">
    <location>
        <begin position="1"/>
        <end position="32"/>
    </location>
</feature>
<dbReference type="InterPro" id="IPR012677">
    <property type="entry name" value="Nucleotide-bd_a/b_plait_sf"/>
</dbReference>
<keyword evidence="1 2" id="KW-0694">RNA-binding</keyword>
<feature type="compositionally biased region" description="Basic residues" evidence="3">
    <location>
        <begin position="173"/>
        <end position="183"/>
    </location>
</feature>
<name>A0ABD2MUC6_9CUCU</name>
<dbReference type="SUPFAM" id="SSF54928">
    <property type="entry name" value="RNA-binding domain, RBD"/>
    <property type="match status" value="1"/>
</dbReference>
<feature type="compositionally biased region" description="Polar residues" evidence="3">
    <location>
        <begin position="279"/>
        <end position="290"/>
    </location>
</feature>
<evidence type="ECO:0000256" key="3">
    <source>
        <dbReference type="SAM" id="MobiDB-lite"/>
    </source>
</evidence>
<evidence type="ECO:0000256" key="1">
    <source>
        <dbReference type="ARBA" id="ARBA00022884"/>
    </source>
</evidence>
<dbReference type="PROSITE" id="PS50102">
    <property type="entry name" value="RRM"/>
    <property type="match status" value="1"/>
</dbReference>
<dbReference type="InterPro" id="IPR000504">
    <property type="entry name" value="RRM_dom"/>
</dbReference>
<reference evidence="5 6" key="1">
    <citation type="journal article" date="2021" name="BMC Biol.">
        <title>Horizontally acquired antibacterial genes associated with adaptive radiation of ladybird beetles.</title>
        <authorList>
            <person name="Li H.S."/>
            <person name="Tang X.F."/>
            <person name="Huang Y.H."/>
            <person name="Xu Z.Y."/>
            <person name="Chen M.L."/>
            <person name="Du X.Y."/>
            <person name="Qiu B.Y."/>
            <person name="Chen P.T."/>
            <person name="Zhang W."/>
            <person name="Slipinski A."/>
            <person name="Escalona H.E."/>
            <person name="Waterhouse R.M."/>
            <person name="Zwick A."/>
            <person name="Pang H."/>
        </authorList>
    </citation>
    <scope>NUCLEOTIDE SEQUENCE [LARGE SCALE GENOMIC DNA]</scope>
    <source>
        <strain evidence="5">SYSU2018</strain>
    </source>
</reference>
<evidence type="ECO:0000256" key="2">
    <source>
        <dbReference type="PROSITE-ProRule" id="PRU00176"/>
    </source>
</evidence>
<organism evidence="5 6">
    <name type="scientific">Cryptolaemus montrouzieri</name>
    <dbReference type="NCBI Taxonomy" id="559131"/>
    <lineage>
        <taxon>Eukaryota</taxon>
        <taxon>Metazoa</taxon>
        <taxon>Ecdysozoa</taxon>
        <taxon>Arthropoda</taxon>
        <taxon>Hexapoda</taxon>
        <taxon>Insecta</taxon>
        <taxon>Pterygota</taxon>
        <taxon>Neoptera</taxon>
        <taxon>Endopterygota</taxon>
        <taxon>Coleoptera</taxon>
        <taxon>Polyphaga</taxon>
        <taxon>Cucujiformia</taxon>
        <taxon>Coccinelloidea</taxon>
        <taxon>Coccinellidae</taxon>
        <taxon>Scymninae</taxon>
        <taxon>Scymnini</taxon>
        <taxon>Cryptolaemus</taxon>
    </lineage>
</organism>
<feature type="compositionally biased region" description="Basic residues" evidence="3">
    <location>
        <begin position="229"/>
        <end position="243"/>
    </location>
</feature>
<gene>
    <name evidence="5" type="ORF">HHI36_009070</name>
</gene>
<dbReference type="GO" id="GO:0003723">
    <property type="term" value="F:RNA binding"/>
    <property type="evidence" value="ECO:0007669"/>
    <property type="project" value="UniProtKB-UniRule"/>
</dbReference>
<dbReference type="Pfam" id="PF00076">
    <property type="entry name" value="RRM_1"/>
    <property type="match status" value="1"/>
</dbReference>